<dbReference type="EMBL" id="GBRH01247869">
    <property type="protein sequence ID" value="JAD50026.1"/>
    <property type="molecule type" value="Transcribed_RNA"/>
</dbReference>
<organism evidence="1">
    <name type="scientific">Arundo donax</name>
    <name type="common">Giant reed</name>
    <name type="synonym">Donax arundinaceus</name>
    <dbReference type="NCBI Taxonomy" id="35708"/>
    <lineage>
        <taxon>Eukaryota</taxon>
        <taxon>Viridiplantae</taxon>
        <taxon>Streptophyta</taxon>
        <taxon>Embryophyta</taxon>
        <taxon>Tracheophyta</taxon>
        <taxon>Spermatophyta</taxon>
        <taxon>Magnoliopsida</taxon>
        <taxon>Liliopsida</taxon>
        <taxon>Poales</taxon>
        <taxon>Poaceae</taxon>
        <taxon>PACMAD clade</taxon>
        <taxon>Arundinoideae</taxon>
        <taxon>Arundineae</taxon>
        <taxon>Arundo</taxon>
    </lineage>
</organism>
<dbReference type="AlphaFoldDB" id="A0A0A9AFW1"/>
<reference evidence="1" key="2">
    <citation type="journal article" date="2015" name="Data Brief">
        <title>Shoot transcriptome of the giant reed, Arundo donax.</title>
        <authorList>
            <person name="Barrero R.A."/>
            <person name="Guerrero F.D."/>
            <person name="Moolhuijzen P."/>
            <person name="Goolsby J.A."/>
            <person name="Tidwell J."/>
            <person name="Bellgard S.E."/>
            <person name="Bellgard M.I."/>
        </authorList>
    </citation>
    <scope>NUCLEOTIDE SEQUENCE</scope>
    <source>
        <tissue evidence="1">Shoot tissue taken approximately 20 cm above the soil surface</tissue>
    </source>
</reference>
<reference evidence="1" key="1">
    <citation type="submission" date="2014-09" db="EMBL/GenBank/DDBJ databases">
        <authorList>
            <person name="Magalhaes I.L.F."/>
            <person name="Oliveira U."/>
            <person name="Santos F.R."/>
            <person name="Vidigal T.H.D.A."/>
            <person name="Brescovit A.D."/>
            <person name="Santos A.J."/>
        </authorList>
    </citation>
    <scope>NUCLEOTIDE SEQUENCE</scope>
    <source>
        <tissue evidence="1">Shoot tissue taken approximately 20 cm above the soil surface</tissue>
    </source>
</reference>
<proteinExistence type="predicted"/>
<name>A0A0A9AFW1_ARUDO</name>
<accession>A0A0A9AFW1</accession>
<evidence type="ECO:0000313" key="1">
    <source>
        <dbReference type="EMBL" id="JAD50026.1"/>
    </source>
</evidence>
<protein>
    <submittedName>
        <fullName evidence="1">Uncharacterized protein</fullName>
    </submittedName>
</protein>
<sequence>MASIRPVHVLVVISSNEKKSSCAYYIFDIALQLTVFDKYTHVPYNVLGGSQLIPSLTFFNKGLPGMKLEEDEPLHI</sequence>